<sequence length="396" mass="41956">MIQEVAQTTSSPALRSSRIDETKAYSMVASENFSADVIRAQIEAILRAWGMDEDKLRLTAEVMVETDLRGVDSHGISMLTQYAQMQNAGQLRLQAEPRIVRQSASTALIDGGAGLGHPAALMGMDLAIEKALAHDVGIVSVFNSHHFGAAGYYATMAAERGLIGVVSSTTRVISVVPTNGVERVLGTNPIAVAVPAGSHPDICVDISTSVVAANKVKVYALQGKELPPGWVIDGQGQPVTDSGQAFRQIFEGREGGLTPIGGDGSDMGGHKGYGLGLIAQILSGTLSGASFSPVRNRTQKPSDPDNIGHFFMALNPAAFRPFDEFQADVEAIVDTLHTTRPVREDNPVLIPGEPEWTAREERLAKGIPIPETLKLKVQDIAEAAGAPYLLKAAMAA</sequence>
<dbReference type="InterPro" id="IPR043143">
    <property type="entry name" value="Mal/L-sulf/L-lact_DH-like_NADP"/>
</dbReference>
<dbReference type="Gene3D" id="3.30.1370.60">
    <property type="entry name" value="Hypothetical oxidoreductase yiak, domain 2"/>
    <property type="match status" value="1"/>
</dbReference>
<dbReference type="InterPro" id="IPR043144">
    <property type="entry name" value="Mal/L-sulf/L-lact_DH-like_ah"/>
</dbReference>
<evidence type="ECO:0000313" key="3">
    <source>
        <dbReference type="EMBL" id="EIM29028.1"/>
    </source>
</evidence>
<evidence type="ECO:0000256" key="2">
    <source>
        <dbReference type="ARBA" id="ARBA00023002"/>
    </source>
</evidence>
<dbReference type="Gene3D" id="1.10.1530.10">
    <property type="match status" value="1"/>
</dbReference>
<organism evidence="3 4">
    <name type="scientific">Microvirga lotononidis</name>
    <dbReference type="NCBI Taxonomy" id="864069"/>
    <lineage>
        <taxon>Bacteria</taxon>
        <taxon>Pseudomonadati</taxon>
        <taxon>Pseudomonadota</taxon>
        <taxon>Alphaproteobacteria</taxon>
        <taxon>Hyphomicrobiales</taxon>
        <taxon>Methylobacteriaceae</taxon>
        <taxon>Microvirga</taxon>
    </lineage>
</organism>
<proteinExistence type="inferred from homology"/>
<dbReference type="PATRIC" id="fig|864069.3.peg.1664"/>
<evidence type="ECO:0000256" key="1">
    <source>
        <dbReference type="ARBA" id="ARBA00006056"/>
    </source>
</evidence>
<accession>I4YYI6</accession>
<dbReference type="InterPro" id="IPR003767">
    <property type="entry name" value="Malate/L-lactate_DH-like"/>
</dbReference>
<dbReference type="STRING" id="864069.MicloDRAFT_00014990"/>
<dbReference type="SUPFAM" id="SSF89733">
    <property type="entry name" value="L-sulfolactate dehydrogenase-like"/>
    <property type="match status" value="1"/>
</dbReference>
<keyword evidence="4" id="KW-1185">Reference proteome</keyword>
<dbReference type="PANTHER" id="PTHR11091:SF0">
    <property type="entry name" value="MALATE DEHYDROGENASE"/>
    <property type="match status" value="1"/>
</dbReference>
<comment type="similarity">
    <text evidence="1">Belongs to the LDH2/MDH2 oxidoreductase family.</text>
</comment>
<gene>
    <name evidence="3" type="ORF">MicloDRAFT_00014990</name>
</gene>
<name>I4YYI6_9HYPH</name>
<dbReference type="AlphaFoldDB" id="I4YYI6"/>
<dbReference type="Proteomes" id="UP000003947">
    <property type="component" value="Unassembled WGS sequence"/>
</dbReference>
<evidence type="ECO:0000313" key="4">
    <source>
        <dbReference type="Proteomes" id="UP000003947"/>
    </source>
</evidence>
<dbReference type="GO" id="GO:0016491">
    <property type="term" value="F:oxidoreductase activity"/>
    <property type="evidence" value="ECO:0007669"/>
    <property type="project" value="UniProtKB-KW"/>
</dbReference>
<dbReference type="eggNOG" id="COG2055">
    <property type="taxonomic scope" value="Bacteria"/>
</dbReference>
<reference evidence="3 4" key="1">
    <citation type="submission" date="2012-02" db="EMBL/GenBank/DDBJ databases">
        <title>Improved High-Quality Draft sequence of Microvirga sp. WSM3557.</title>
        <authorList>
            <consortium name="US DOE Joint Genome Institute"/>
            <person name="Lucas S."/>
            <person name="Han J."/>
            <person name="Lapidus A."/>
            <person name="Cheng J.-F."/>
            <person name="Goodwin L."/>
            <person name="Pitluck S."/>
            <person name="Peters L."/>
            <person name="Zhang X."/>
            <person name="Detter J.C."/>
            <person name="Han C."/>
            <person name="Tapia R."/>
            <person name="Land M."/>
            <person name="Hauser L."/>
            <person name="Kyrpides N."/>
            <person name="Ivanova N."/>
            <person name="Pagani I."/>
            <person name="Brau L."/>
            <person name="Yates R."/>
            <person name="O'Hara G."/>
            <person name="Rui T."/>
            <person name="Howieson J."/>
            <person name="Reeve W."/>
            <person name="Woyke T."/>
        </authorList>
    </citation>
    <scope>NUCLEOTIDE SEQUENCE [LARGE SCALE GENOMIC DNA]</scope>
    <source>
        <strain evidence="3 4">WSM3557</strain>
    </source>
</reference>
<protein>
    <submittedName>
        <fullName evidence="3">Malate/lactate dehydrogenase</fullName>
    </submittedName>
</protein>
<dbReference type="PANTHER" id="PTHR11091">
    <property type="entry name" value="OXIDOREDUCTASE-RELATED"/>
    <property type="match status" value="1"/>
</dbReference>
<keyword evidence="2" id="KW-0560">Oxidoreductase</keyword>
<dbReference type="Pfam" id="PF02615">
    <property type="entry name" value="Ldh_2"/>
    <property type="match status" value="1"/>
</dbReference>
<dbReference type="HOGENOM" id="CLU_040452_3_1_5"/>
<dbReference type="EMBL" id="JH660641">
    <property type="protein sequence ID" value="EIM29028.1"/>
    <property type="molecule type" value="Genomic_DNA"/>
</dbReference>
<dbReference type="InterPro" id="IPR036111">
    <property type="entry name" value="Mal/L-sulfo/L-lacto_DH-like_sf"/>
</dbReference>